<keyword evidence="3" id="KW-1185">Reference proteome</keyword>
<dbReference type="InterPro" id="IPR040218">
    <property type="entry name" value="SLC7A6OS"/>
</dbReference>
<proteinExistence type="predicted"/>
<dbReference type="PANTHER" id="PTHR31196">
    <property type="entry name" value="RNA POLYMERASE II NUCLEAR LOCALIZATION PROTEIN SLC7A6OS-RELATED"/>
    <property type="match status" value="1"/>
</dbReference>
<dbReference type="AlphaFoldDB" id="A0AAW0WS89"/>
<evidence type="ECO:0000256" key="1">
    <source>
        <dbReference type="SAM" id="MobiDB-lite"/>
    </source>
</evidence>
<accession>A0AAW0WS89</accession>
<protein>
    <recommendedName>
        <fullName evidence="4">RNA polymerase II nuclear localization protein SLC7A6OS</fullName>
    </recommendedName>
</protein>
<sequence>LKSPATPTGGLLGRDKLQYRNKMAALVRIKRRFTEEPTDSIVVKPKRLRVEGAAAADLKDVSPAILERIATVNSKDDELKPELLQAFERKYRNNKLELQENFKKLGNVEGFRDVAKREAKERTKKNRYMIVDAFRGHINDTEPEGIEGQPKVKQDKKKDLQESDGNGEMNSAQSTIKVKYFDAELQAEDVEDVITCNGVPLESEKYVYDIFYSPMDIGWTEYICDVQKYDNELSDDGPELSDGYDDEDDENEESNWRNDYPEEEESPYEDEDDYLCKQLQRLHTKHSDSDESFDADEYADGDFDEDGNYVY</sequence>
<feature type="non-terminal residue" evidence="2">
    <location>
        <position position="1"/>
    </location>
</feature>
<feature type="compositionally biased region" description="Acidic residues" evidence="1">
    <location>
        <begin position="290"/>
        <end position="311"/>
    </location>
</feature>
<reference evidence="2 3" key="1">
    <citation type="journal article" date="2024" name="BMC Genomics">
        <title>Genome assembly of redclaw crayfish (Cherax quadricarinatus) provides insights into its immune adaptation and hypoxia tolerance.</title>
        <authorList>
            <person name="Liu Z."/>
            <person name="Zheng J."/>
            <person name="Li H."/>
            <person name="Fang K."/>
            <person name="Wang S."/>
            <person name="He J."/>
            <person name="Zhou D."/>
            <person name="Weng S."/>
            <person name="Chi M."/>
            <person name="Gu Z."/>
            <person name="He J."/>
            <person name="Li F."/>
            <person name="Wang M."/>
        </authorList>
    </citation>
    <scope>NUCLEOTIDE SEQUENCE [LARGE SCALE GENOMIC DNA]</scope>
    <source>
        <strain evidence="2">ZL_2023a</strain>
    </source>
</reference>
<dbReference type="GO" id="GO:0032502">
    <property type="term" value="P:developmental process"/>
    <property type="evidence" value="ECO:0007669"/>
    <property type="project" value="TreeGrafter"/>
</dbReference>
<dbReference type="Proteomes" id="UP001445076">
    <property type="component" value="Unassembled WGS sequence"/>
</dbReference>
<feature type="compositionally biased region" description="Basic and acidic residues" evidence="1">
    <location>
        <begin position="150"/>
        <end position="161"/>
    </location>
</feature>
<evidence type="ECO:0000313" key="3">
    <source>
        <dbReference type="Proteomes" id="UP001445076"/>
    </source>
</evidence>
<evidence type="ECO:0000313" key="2">
    <source>
        <dbReference type="EMBL" id="KAK8734497.1"/>
    </source>
</evidence>
<gene>
    <name evidence="2" type="ORF">OTU49_005843</name>
</gene>
<name>A0AAW0WS89_CHEQU</name>
<comment type="caution">
    <text evidence="2">The sequence shown here is derived from an EMBL/GenBank/DDBJ whole genome shotgun (WGS) entry which is preliminary data.</text>
</comment>
<feature type="compositionally biased region" description="Acidic residues" evidence="1">
    <location>
        <begin position="261"/>
        <end position="273"/>
    </location>
</feature>
<dbReference type="PANTHER" id="PTHR31196:SF2">
    <property type="entry name" value="RNA POLYMERASE II NUCLEAR LOCALIZATION PROTEIN SLC7A6OS-RELATED"/>
    <property type="match status" value="1"/>
</dbReference>
<feature type="region of interest" description="Disordered" evidence="1">
    <location>
        <begin position="139"/>
        <end position="171"/>
    </location>
</feature>
<evidence type="ECO:0008006" key="4">
    <source>
        <dbReference type="Google" id="ProtNLM"/>
    </source>
</evidence>
<feature type="compositionally biased region" description="Acidic residues" evidence="1">
    <location>
        <begin position="233"/>
        <end position="253"/>
    </location>
</feature>
<dbReference type="EMBL" id="JARKIK010000050">
    <property type="protein sequence ID" value="KAK8734497.1"/>
    <property type="molecule type" value="Genomic_DNA"/>
</dbReference>
<feature type="region of interest" description="Disordered" evidence="1">
    <location>
        <begin position="233"/>
        <end position="311"/>
    </location>
</feature>
<organism evidence="2 3">
    <name type="scientific">Cherax quadricarinatus</name>
    <name type="common">Australian red claw crayfish</name>
    <dbReference type="NCBI Taxonomy" id="27406"/>
    <lineage>
        <taxon>Eukaryota</taxon>
        <taxon>Metazoa</taxon>
        <taxon>Ecdysozoa</taxon>
        <taxon>Arthropoda</taxon>
        <taxon>Crustacea</taxon>
        <taxon>Multicrustacea</taxon>
        <taxon>Malacostraca</taxon>
        <taxon>Eumalacostraca</taxon>
        <taxon>Eucarida</taxon>
        <taxon>Decapoda</taxon>
        <taxon>Pleocyemata</taxon>
        <taxon>Astacidea</taxon>
        <taxon>Parastacoidea</taxon>
        <taxon>Parastacidae</taxon>
        <taxon>Cherax</taxon>
    </lineage>
</organism>